<keyword evidence="11" id="KW-1185">Reference proteome</keyword>
<comment type="caution">
    <text evidence="10">The sequence shown here is derived from an EMBL/GenBank/DDBJ whole genome shotgun (WGS) entry which is preliminary data.</text>
</comment>
<evidence type="ECO:0000256" key="7">
    <source>
        <dbReference type="SAM" id="Phobius"/>
    </source>
</evidence>
<keyword evidence="3" id="KW-0547">Nucleotide-binding</keyword>
<proteinExistence type="predicted"/>
<dbReference type="SUPFAM" id="SSF52540">
    <property type="entry name" value="P-loop containing nucleoside triphosphate hydrolases"/>
    <property type="match status" value="1"/>
</dbReference>
<gene>
    <name evidence="10" type="ORF">GGR27_001599</name>
</gene>
<evidence type="ECO:0000256" key="2">
    <source>
        <dbReference type="ARBA" id="ARBA00022692"/>
    </source>
</evidence>
<dbReference type="InterPro" id="IPR039421">
    <property type="entry name" value="Type_1_exporter"/>
</dbReference>
<keyword evidence="6 7" id="KW-0472">Membrane</keyword>
<dbReference type="PROSITE" id="PS50929">
    <property type="entry name" value="ABC_TM1F"/>
    <property type="match status" value="1"/>
</dbReference>
<keyword evidence="2 7" id="KW-0812">Transmembrane</keyword>
<dbReference type="GO" id="GO:0016787">
    <property type="term" value="F:hydrolase activity"/>
    <property type="evidence" value="ECO:0007669"/>
    <property type="project" value="UniProtKB-KW"/>
</dbReference>
<keyword evidence="5 7" id="KW-1133">Transmembrane helix</keyword>
<dbReference type="RefSeq" id="WP_168036859.1">
    <property type="nucleotide sequence ID" value="NZ_JAATJH010000002.1"/>
</dbReference>
<evidence type="ECO:0000313" key="10">
    <source>
        <dbReference type="EMBL" id="NJC26100.1"/>
    </source>
</evidence>
<evidence type="ECO:0000256" key="1">
    <source>
        <dbReference type="ARBA" id="ARBA00004651"/>
    </source>
</evidence>
<evidence type="ECO:0000256" key="3">
    <source>
        <dbReference type="ARBA" id="ARBA00022741"/>
    </source>
</evidence>
<dbReference type="EC" id="3.6.3.-" evidence="10"/>
<dbReference type="Gene3D" id="3.40.50.300">
    <property type="entry name" value="P-loop containing nucleotide triphosphate hydrolases"/>
    <property type="match status" value="1"/>
</dbReference>
<feature type="transmembrane region" description="Helical" evidence="7">
    <location>
        <begin position="150"/>
        <end position="169"/>
    </location>
</feature>
<dbReference type="Pfam" id="PF00664">
    <property type="entry name" value="ABC_membrane"/>
    <property type="match status" value="1"/>
</dbReference>
<accession>A0ABX0XA22</accession>
<dbReference type="SMART" id="SM00382">
    <property type="entry name" value="AAA"/>
    <property type="match status" value="1"/>
</dbReference>
<sequence length="563" mass="62444">MLDGIGLTMFLPLIRAVDGGQIALAAEDMGKLSFVLDGIHAVGIEVTLESILILMLFFFTLKGVARFVTQYYQVMLRQRFANKLRLQGIAMLGNYKYTAFAEADSGRIQNSFSGEIGRVTNGYLNYFRTIEYSVVLFVYIILAGLANPKFALIVAAGGLLTNLVFNQVYSRTKVVSKRLTTESHRFQGFLIQTVTSFKYLKATDLIRRYQEKVAKSIVTVELYQRKLGFLSSVSTALREPLVVFIVVVAIFVQVSYFGQSIGLIILSLLFLYRALTSLAAAQATYNSFLSQTGSLDDAECFQEELSAGRERDGQIGFSGLKENIDLNQLSYAHGSDAVLQDFSLRIHKNQTIGIVGASGTGKTTLVNVICGLLETERGMLVIDGIDSCDLKLNEYRSTIGYVTQEPQIFADTIHNNVSFWDPESTRSREKVEKALALAHAAEFVRQLPQGMNTIVGINGLNLSGGQRQRISIARELYREVDILILDEATSALDSQAEVSIQKNIESLKGQYTMLVIAHRLSTIREADAIIHLRDEGRYDIGTFDELIERSASFRETVALQAIA</sequence>
<dbReference type="Proteomes" id="UP000770785">
    <property type="component" value="Unassembled WGS sequence"/>
</dbReference>
<feature type="transmembrane region" description="Helical" evidence="7">
    <location>
        <begin position="126"/>
        <end position="144"/>
    </location>
</feature>
<dbReference type="PANTHER" id="PTHR24221">
    <property type="entry name" value="ATP-BINDING CASSETTE SUB-FAMILY B"/>
    <property type="match status" value="1"/>
</dbReference>
<evidence type="ECO:0000256" key="6">
    <source>
        <dbReference type="ARBA" id="ARBA00023136"/>
    </source>
</evidence>
<dbReference type="SUPFAM" id="SSF90123">
    <property type="entry name" value="ABC transporter transmembrane region"/>
    <property type="match status" value="1"/>
</dbReference>
<dbReference type="InterPro" id="IPR027417">
    <property type="entry name" value="P-loop_NTPase"/>
</dbReference>
<feature type="transmembrane region" description="Helical" evidence="7">
    <location>
        <begin position="241"/>
        <end position="272"/>
    </location>
</feature>
<feature type="transmembrane region" description="Helical" evidence="7">
    <location>
        <begin position="41"/>
        <end position="61"/>
    </location>
</feature>
<dbReference type="PROSITE" id="PS00211">
    <property type="entry name" value="ABC_TRANSPORTER_1"/>
    <property type="match status" value="1"/>
</dbReference>
<dbReference type="GO" id="GO:0005524">
    <property type="term" value="F:ATP binding"/>
    <property type="evidence" value="ECO:0007669"/>
    <property type="project" value="UniProtKB-KW"/>
</dbReference>
<keyword evidence="10" id="KW-0378">Hydrolase</keyword>
<protein>
    <submittedName>
        <fullName evidence="10">Subfamily B ATP-binding cassette protein MsbA</fullName>
        <ecNumber evidence="10">3.6.3.-</ecNumber>
    </submittedName>
</protein>
<dbReference type="Gene3D" id="1.20.1560.10">
    <property type="entry name" value="ABC transporter type 1, transmembrane domain"/>
    <property type="match status" value="1"/>
</dbReference>
<evidence type="ECO:0000256" key="5">
    <source>
        <dbReference type="ARBA" id="ARBA00022989"/>
    </source>
</evidence>
<dbReference type="EMBL" id="JAATJH010000002">
    <property type="protein sequence ID" value="NJC26100.1"/>
    <property type="molecule type" value="Genomic_DNA"/>
</dbReference>
<reference evidence="10 11" key="1">
    <citation type="submission" date="2020-03" db="EMBL/GenBank/DDBJ databases">
        <title>Genomic Encyclopedia of Type Strains, Phase IV (KMG-IV): sequencing the most valuable type-strain genomes for metagenomic binning, comparative biology and taxonomic classification.</title>
        <authorList>
            <person name="Goeker M."/>
        </authorList>
    </citation>
    <scope>NUCLEOTIDE SEQUENCE [LARGE SCALE GENOMIC DNA]</scope>
    <source>
        <strain evidence="10 11">DSM 105096</strain>
    </source>
</reference>
<feature type="domain" description="ABC transmembrane type-1" evidence="9">
    <location>
        <begin position="1"/>
        <end position="290"/>
    </location>
</feature>
<evidence type="ECO:0000256" key="4">
    <source>
        <dbReference type="ARBA" id="ARBA00022840"/>
    </source>
</evidence>
<feature type="domain" description="ABC transporter" evidence="8">
    <location>
        <begin position="324"/>
        <end position="559"/>
    </location>
</feature>
<dbReference type="InterPro" id="IPR003593">
    <property type="entry name" value="AAA+_ATPase"/>
</dbReference>
<dbReference type="InterPro" id="IPR017871">
    <property type="entry name" value="ABC_transporter-like_CS"/>
</dbReference>
<dbReference type="PANTHER" id="PTHR24221:SF654">
    <property type="entry name" value="ATP-BINDING CASSETTE SUB-FAMILY B MEMBER 6"/>
    <property type="match status" value="1"/>
</dbReference>
<comment type="subcellular location">
    <subcellularLocation>
        <location evidence="1">Cell membrane</location>
        <topology evidence="1">Multi-pass membrane protein</topology>
    </subcellularLocation>
</comment>
<organism evidence="10 11">
    <name type="scientific">Neolewinella antarctica</name>
    <dbReference type="NCBI Taxonomy" id="442734"/>
    <lineage>
        <taxon>Bacteria</taxon>
        <taxon>Pseudomonadati</taxon>
        <taxon>Bacteroidota</taxon>
        <taxon>Saprospiria</taxon>
        <taxon>Saprospirales</taxon>
        <taxon>Lewinellaceae</taxon>
        <taxon>Neolewinella</taxon>
    </lineage>
</organism>
<dbReference type="Pfam" id="PF00005">
    <property type="entry name" value="ABC_tran"/>
    <property type="match status" value="1"/>
</dbReference>
<dbReference type="InterPro" id="IPR003439">
    <property type="entry name" value="ABC_transporter-like_ATP-bd"/>
</dbReference>
<dbReference type="InterPro" id="IPR036640">
    <property type="entry name" value="ABC1_TM_sf"/>
</dbReference>
<evidence type="ECO:0000259" key="8">
    <source>
        <dbReference type="PROSITE" id="PS50893"/>
    </source>
</evidence>
<dbReference type="PROSITE" id="PS50893">
    <property type="entry name" value="ABC_TRANSPORTER_2"/>
    <property type="match status" value="1"/>
</dbReference>
<name>A0ABX0XA22_9BACT</name>
<keyword evidence="4 10" id="KW-0067">ATP-binding</keyword>
<evidence type="ECO:0000313" key="11">
    <source>
        <dbReference type="Proteomes" id="UP000770785"/>
    </source>
</evidence>
<dbReference type="InterPro" id="IPR011527">
    <property type="entry name" value="ABC1_TM_dom"/>
</dbReference>
<evidence type="ECO:0000259" key="9">
    <source>
        <dbReference type="PROSITE" id="PS50929"/>
    </source>
</evidence>